<gene>
    <name evidence="1" type="ORF">BJ878DRAFT_480453</name>
</gene>
<evidence type="ECO:0000313" key="2">
    <source>
        <dbReference type="Proteomes" id="UP000887226"/>
    </source>
</evidence>
<protein>
    <submittedName>
        <fullName evidence="1">Uncharacterized protein</fullName>
    </submittedName>
</protein>
<sequence>MDAMHGVEELYRRTYSGGRQGGGIAGAVAPQRLPKLQTSLSVRRITGSVVVVGESAKVGRGILLCYCRGSSVFLLLYKPEVPLLEPHEGMINTSDLSNDCSAFRRKGILAT</sequence>
<organism evidence="1 2">
    <name type="scientific">Calycina marina</name>
    <dbReference type="NCBI Taxonomy" id="1763456"/>
    <lineage>
        <taxon>Eukaryota</taxon>
        <taxon>Fungi</taxon>
        <taxon>Dikarya</taxon>
        <taxon>Ascomycota</taxon>
        <taxon>Pezizomycotina</taxon>
        <taxon>Leotiomycetes</taxon>
        <taxon>Helotiales</taxon>
        <taxon>Pezizellaceae</taxon>
        <taxon>Calycina</taxon>
    </lineage>
</organism>
<keyword evidence="2" id="KW-1185">Reference proteome</keyword>
<dbReference type="EMBL" id="MU253926">
    <property type="protein sequence ID" value="KAG9244148.1"/>
    <property type="molecule type" value="Genomic_DNA"/>
</dbReference>
<accession>A0A9P7Z236</accession>
<comment type="caution">
    <text evidence="1">The sequence shown here is derived from an EMBL/GenBank/DDBJ whole genome shotgun (WGS) entry which is preliminary data.</text>
</comment>
<dbReference type="OrthoDB" id="5350192at2759"/>
<name>A0A9P7Z236_9HELO</name>
<proteinExistence type="predicted"/>
<evidence type="ECO:0000313" key="1">
    <source>
        <dbReference type="EMBL" id="KAG9244148.1"/>
    </source>
</evidence>
<reference evidence="1" key="1">
    <citation type="journal article" date="2021" name="IMA Fungus">
        <title>Genomic characterization of three marine fungi, including Emericellopsis atlantica sp. nov. with signatures of a generalist lifestyle and marine biomass degradation.</title>
        <authorList>
            <person name="Hagestad O.C."/>
            <person name="Hou L."/>
            <person name="Andersen J.H."/>
            <person name="Hansen E.H."/>
            <person name="Altermark B."/>
            <person name="Li C."/>
            <person name="Kuhnert E."/>
            <person name="Cox R.J."/>
            <person name="Crous P.W."/>
            <person name="Spatafora J.W."/>
            <person name="Lail K."/>
            <person name="Amirebrahimi M."/>
            <person name="Lipzen A."/>
            <person name="Pangilinan J."/>
            <person name="Andreopoulos W."/>
            <person name="Hayes R.D."/>
            <person name="Ng V."/>
            <person name="Grigoriev I.V."/>
            <person name="Jackson S.A."/>
            <person name="Sutton T.D.S."/>
            <person name="Dobson A.D.W."/>
            <person name="Rama T."/>
        </authorList>
    </citation>
    <scope>NUCLEOTIDE SEQUENCE</scope>
    <source>
        <strain evidence="1">TRa3180A</strain>
    </source>
</reference>
<dbReference type="AlphaFoldDB" id="A0A9P7Z236"/>
<dbReference type="Proteomes" id="UP000887226">
    <property type="component" value="Unassembled WGS sequence"/>
</dbReference>